<evidence type="ECO:0000313" key="6">
    <source>
        <dbReference type="EMBL" id="MFC5667108.1"/>
    </source>
</evidence>
<dbReference type="PANTHER" id="PTHR14218:SF15">
    <property type="entry name" value="TRIPEPTIDYL-PEPTIDASE 1"/>
    <property type="match status" value="1"/>
</dbReference>
<dbReference type="Gene3D" id="3.40.50.200">
    <property type="entry name" value="Peptidase S8/S53 domain"/>
    <property type="match status" value="1"/>
</dbReference>
<accession>A0ABW0X967</accession>
<evidence type="ECO:0000256" key="3">
    <source>
        <dbReference type="ARBA" id="ARBA00022825"/>
    </source>
</evidence>
<evidence type="ECO:0000256" key="2">
    <source>
        <dbReference type="ARBA" id="ARBA00022801"/>
    </source>
</evidence>
<keyword evidence="1" id="KW-0645">Protease</keyword>
<organism evidence="6 7">
    <name type="scientific">Kitasatospora misakiensis</name>
    <dbReference type="NCBI Taxonomy" id="67330"/>
    <lineage>
        <taxon>Bacteria</taxon>
        <taxon>Bacillati</taxon>
        <taxon>Actinomycetota</taxon>
        <taxon>Actinomycetes</taxon>
        <taxon>Kitasatosporales</taxon>
        <taxon>Streptomycetaceae</taxon>
        <taxon>Kitasatospora</taxon>
    </lineage>
</organism>
<feature type="chain" id="PRO_5046399764" evidence="4">
    <location>
        <begin position="23"/>
        <end position="471"/>
    </location>
</feature>
<dbReference type="RefSeq" id="WP_380228787.1">
    <property type="nucleotide sequence ID" value="NZ_JBHSOF010000051.1"/>
</dbReference>
<dbReference type="PROSITE" id="PS51695">
    <property type="entry name" value="SEDOLISIN"/>
    <property type="match status" value="1"/>
</dbReference>
<dbReference type="SUPFAM" id="SSF52743">
    <property type="entry name" value="Subtilisin-like"/>
    <property type="match status" value="1"/>
</dbReference>
<dbReference type="Proteomes" id="UP001595975">
    <property type="component" value="Unassembled WGS sequence"/>
</dbReference>
<dbReference type="Pfam" id="PF00082">
    <property type="entry name" value="Peptidase_S8"/>
    <property type="match status" value="1"/>
</dbReference>
<feature type="domain" description="Peptidase S53" evidence="5">
    <location>
        <begin position="92"/>
        <end position="471"/>
    </location>
</feature>
<name>A0ABW0X967_9ACTN</name>
<evidence type="ECO:0000259" key="5">
    <source>
        <dbReference type="PROSITE" id="PS51695"/>
    </source>
</evidence>
<sequence length="471" mass="49062">MGSPRTLRRALALLAVGATALAAGTVSTGTTGSVAAGTATAGTAAGTAAGAPGANPAAGVRVRPASAGHVNAAGRTAPLSTSECVSQLGLHCYSPLQYREAYNLNPLYKEGVTGKGRTIVIVDSFGSPTIQHDLEVFDKQWGIPDTQVEIMKWGNVPPFDPTNPDHTGWAGESTLDVEYAHAVAPDAHIILVETGVAETEGTTGLPEMMDAEQALIRSGRADVISQSFGATENTFPGYDKGDFHSLTDLRYAFKEAAAHNVTVLASSGDNGATDAKENGTDLYPYKVNSWPSSDPLVTSIGGTQLTLDDTGKRTAPDKVWHDAYGAGGGGVSGVFDRPWYQTGVANVTGNHRGTPDISMSAAVDGGAWTYESYDPTRVGWHLTGGTSEAAPIFSGVVALADQLAGYRLGQLNWRLYGLNLLPNQWSGITDVTTGDNSWDTVTGYQAAKGYDLASGLGTIDATRFVHALAGR</sequence>
<keyword evidence="4" id="KW-0732">Signal</keyword>
<dbReference type="PROSITE" id="PS00138">
    <property type="entry name" value="SUBTILASE_SER"/>
    <property type="match status" value="1"/>
</dbReference>
<dbReference type="EMBL" id="JBHSOF010000051">
    <property type="protein sequence ID" value="MFC5667108.1"/>
    <property type="molecule type" value="Genomic_DNA"/>
</dbReference>
<evidence type="ECO:0000313" key="7">
    <source>
        <dbReference type="Proteomes" id="UP001595975"/>
    </source>
</evidence>
<reference evidence="7" key="1">
    <citation type="journal article" date="2019" name="Int. J. Syst. Evol. Microbiol.">
        <title>The Global Catalogue of Microorganisms (GCM) 10K type strain sequencing project: providing services to taxonomists for standard genome sequencing and annotation.</title>
        <authorList>
            <consortium name="The Broad Institute Genomics Platform"/>
            <consortium name="The Broad Institute Genome Sequencing Center for Infectious Disease"/>
            <person name="Wu L."/>
            <person name="Ma J."/>
        </authorList>
    </citation>
    <scope>NUCLEOTIDE SEQUENCE [LARGE SCALE GENOMIC DNA]</scope>
    <source>
        <strain evidence="7">CGMCC 4.1437</strain>
    </source>
</reference>
<evidence type="ECO:0000256" key="4">
    <source>
        <dbReference type="SAM" id="SignalP"/>
    </source>
</evidence>
<dbReference type="InterPro" id="IPR023828">
    <property type="entry name" value="Peptidase_S8_Ser-AS"/>
</dbReference>
<feature type="signal peptide" evidence="4">
    <location>
        <begin position="1"/>
        <end position="22"/>
    </location>
</feature>
<keyword evidence="7" id="KW-1185">Reference proteome</keyword>
<dbReference type="InterPro" id="IPR000209">
    <property type="entry name" value="Peptidase_S8/S53_dom"/>
</dbReference>
<protein>
    <submittedName>
        <fullName evidence="6">S8 family serine peptidase</fullName>
    </submittedName>
</protein>
<evidence type="ECO:0000256" key="1">
    <source>
        <dbReference type="ARBA" id="ARBA00022670"/>
    </source>
</evidence>
<dbReference type="InterPro" id="IPR050819">
    <property type="entry name" value="Tripeptidyl-peptidase_I"/>
</dbReference>
<dbReference type="PANTHER" id="PTHR14218">
    <property type="entry name" value="PROTEASE S8 TRIPEPTIDYL PEPTIDASE I CLN2"/>
    <property type="match status" value="1"/>
</dbReference>
<dbReference type="InterPro" id="IPR030400">
    <property type="entry name" value="Sedolisin_dom"/>
</dbReference>
<keyword evidence="3" id="KW-0720">Serine protease</keyword>
<dbReference type="CDD" id="cd04056">
    <property type="entry name" value="Peptidases_S53"/>
    <property type="match status" value="1"/>
</dbReference>
<dbReference type="InterPro" id="IPR036852">
    <property type="entry name" value="Peptidase_S8/S53_dom_sf"/>
</dbReference>
<proteinExistence type="predicted"/>
<comment type="caution">
    <text evidence="6">The sequence shown here is derived from an EMBL/GenBank/DDBJ whole genome shotgun (WGS) entry which is preliminary data.</text>
</comment>
<gene>
    <name evidence="6" type="ORF">ACFP3U_29605</name>
</gene>
<keyword evidence="2" id="KW-0378">Hydrolase</keyword>